<proteinExistence type="predicted"/>
<dbReference type="Gene3D" id="3.40.50.150">
    <property type="entry name" value="Vaccinia Virus protein VP39"/>
    <property type="match status" value="1"/>
</dbReference>
<feature type="transmembrane region" description="Helical" evidence="4">
    <location>
        <begin position="6"/>
        <end position="30"/>
    </location>
</feature>
<name>T0ZSI8_9ZZZZ</name>
<evidence type="ECO:0000313" key="5">
    <source>
        <dbReference type="EMBL" id="EQD47613.1"/>
    </source>
</evidence>
<keyword evidence="4" id="KW-0472">Membrane</keyword>
<comment type="caution">
    <text evidence="5">The sequence shown here is derived from an EMBL/GenBank/DDBJ whole genome shotgun (WGS) entry which is preliminary data.</text>
</comment>
<evidence type="ECO:0000256" key="2">
    <source>
        <dbReference type="ARBA" id="ARBA00022679"/>
    </source>
</evidence>
<accession>T0ZSI8</accession>
<dbReference type="AlphaFoldDB" id="T0ZSI8"/>
<evidence type="ECO:0000256" key="4">
    <source>
        <dbReference type="SAM" id="Phobius"/>
    </source>
</evidence>
<dbReference type="SUPFAM" id="SSF53335">
    <property type="entry name" value="S-adenosyl-L-methionine-dependent methyltransferases"/>
    <property type="match status" value="1"/>
</dbReference>
<dbReference type="GO" id="GO:0032259">
    <property type="term" value="P:methylation"/>
    <property type="evidence" value="ECO:0007669"/>
    <property type="project" value="UniProtKB-KW"/>
</dbReference>
<dbReference type="InterPro" id="IPR026170">
    <property type="entry name" value="FAM173A/B"/>
</dbReference>
<organism evidence="5">
    <name type="scientific">mine drainage metagenome</name>
    <dbReference type="NCBI Taxonomy" id="410659"/>
    <lineage>
        <taxon>unclassified sequences</taxon>
        <taxon>metagenomes</taxon>
        <taxon>ecological metagenomes</taxon>
    </lineage>
</organism>
<evidence type="ECO:0000256" key="3">
    <source>
        <dbReference type="ARBA" id="ARBA00022691"/>
    </source>
</evidence>
<dbReference type="GO" id="GO:0016279">
    <property type="term" value="F:protein-lysine N-methyltransferase activity"/>
    <property type="evidence" value="ECO:0007669"/>
    <property type="project" value="InterPro"/>
</dbReference>
<keyword evidence="4" id="KW-1133">Transmembrane helix</keyword>
<dbReference type="PANTHER" id="PTHR13610">
    <property type="entry name" value="METHYLTRANSFERASE DOMAIN-CONTAINING PROTEIN"/>
    <property type="match status" value="1"/>
</dbReference>
<sequence>MADALPWAAIFVAAGAGAVIYFFLGSFLFGAGYEPTGRARVGALLELAEIGPTDTVYELGAGTGAIAMRAAEERGARVVAIEIDPLRAGILALRRVRSPARRRITVRRENLFRTDLTDATVVTTFLWPSAMARLSPRLERELAPGSR</sequence>
<feature type="non-terminal residue" evidence="5">
    <location>
        <position position="147"/>
    </location>
</feature>
<keyword evidence="4" id="KW-0812">Transmembrane</keyword>
<reference evidence="5" key="1">
    <citation type="submission" date="2013-08" db="EMBL/GenBank/DDBJ databases">
        <authorList>
            <person name="Mendez C."/>
            <person name="Richter M."/>
            <person name="Ferrer M."/>
            <person name="Sanchez J."/>
        </authorList>
    </citation>
    <scope>NUCLEOTIDE SEQUENCE</scope>
</reference>
<keyword evidence="3" id="KW-0949">S-adenosyl-L-methionine</keyword>
<dbReference type="EMBL" id="AUZY01008033">
    <property type="protein sequence ID" value="EQD47613.1"/>
    <property type="molecule type" value="Genomic_DNA"/>
</dbReference>
<reference evidence="5" key="2">
    <citation type="journal article" date="2014" name="ISME J.">
        <title>Microbial stratification in low pH oxic and suboxic macroscopic growths along an acid mine drainage.</title>
        <authorList>
            <person name="Mendez-Garcia C."/>
            <person name="Mesa V."/>
            <person name="Sprenger R.R."/>
            <person name="Richter M."/>
            <person name="Diez M.S."/>
            <person name="Solano J."/>
            <person name="Bargiela R."/>
            <person name="Golyshina O.V."/>
            <person name="Manteca A."/>
            <person name="Ramos J.L."/>
            <person name="Gallego J.R."/>
            <person name="Llorente I."/>
            <person name="Martins Dos Santos V.A."/>
            <person name="Jensen O.N."/>
            <person name="Pelaez A.I."/>
            <person name="Sanchez J."/>
            <person name="Ferrer M."/>
        </authorList>
    </citation>
    <scope>NUCLEOTIDE SEQUENCE</scope>
</reference>
<keyword evidence="2" id="KW-0808">Transferase</keyword>
<protein>
    <submittedName>
        <fullName evidence="5">RNA methylase</fullName>
    </submittedName>
</protein>
<dbReference type="InterPro" id="IPR029063">
    <property type="entry name" value="SAM-dependent_MTases_sf"/>
</dbReference>
<evidence type="ECO:0000256" key="1">
    <source>
        <dbReference type="ARBA" id="ARBA00022603"/>
    </source>
</evidence>
<keyword evidence="1 5" id="KW-0489">Methyltransferase</keyword>
<dbReference type="PANTHER" id="PTHR13610:SF11">
    <property type="entry name" value="METHYLTRANSFERASE DOMAIN-CONTAINING PROTEIN"/>
    <property type="match status" value="1"/>
</dbReference>
<gene>
    <name evidence="5" type="ORF">B1B_12264</name>
</gene>